<protein>
    <submittedName>
        <fullName evidence="8">STAS domain-containing protein</fullName>
    </submittedName>
</protein>
<dbReference type="NCBIfam" id="TIGR00815">
    <property type="entry name" value="sulP"/>
    <property type="match status" value="1"/>
</dbReference>
<feature type="transmembrane region" description="Helical" evidence="5">
    <location>
        <begin position="86"/>
        <end position="106"/>
    </location>
</feature>
<evidence type="ECO:0000313" key="7">
    <source>
        <dbReference type="Proteomes" id="UP000887563"/>
    </source>
</evidence>
<feature type="domain" description="STAS" evidence="6">
    <location>
        <begin position="557"/>
        <end position="717"/>
    </location>
</feature>
<keyword evidence="2 5" id="KW-0812">Transmembrane</keyword>
<accession>A0A914NC19</accession>
<dbReference type="InterPro" id="IPR002645">
    <property type="entry name" value="STAS_dom"/>
</dbReference>
<dbReference type="Proteomes" id="UP000887563">
    <property type="component" value="Unplaced"/>
</dbReference>
<feature type="transmembrane region" description="Helical" evidence="5">
    <location>
        <begin position="336"/>
        <end position="355"/>
    </location>
</feature>
<evidence type="ECO:0000259" key="6">
    <source>
        <dbReference type="PROSITE" id="PS50801"/>
    </source>
</evidence>
<dbReference type="Pfam" id="PF00916">
    <property type="entry name" value="Sulfate_transp"/>
    <property type="match status" value="1"/>
</dbReference>
<dbReference type="InterPro" id="IPR001902">
    <property type="entry name" value="SLC26A/SulP_fam"/>
</dbReference>
<dbReference type="SUPFAM" id="SSF52091">
    <property type="entry name" value="SpoIIaa-like"/>
    <property type="match status" value="1"/>
</dbReference>
<dbReference type="InterPro" id="IPR011547">
    <property type="entry name" value="SLC26A/SulP_dom"/>
</dbReference>
<keyword evidence="3 5" id="KW-1133">Transmembrane helix</keyword>
<feature type="transmembrane region" description="Helical" evidence="5">
    <location>
        <begin position="497"/>
        <end position="517"/>
    </location>
</feature>
<dbReference type="GO" id="GO:0016020">
    <property type="term" value="C:membrane"/>
    <property type="evidence" value="ECO:0007669"/>
    <property type="project" value="UniProtKB-SubCell"/>
</dbReference>
<comment type="subcellular location">
    <subcellularLocation>
        <location evidence="1">Membrane</location>
        <topology evidence="1">Multi-pass membrane protein</topology>
    </subcellularLocation>
</comment>
<organism evidence="7 8">
    <name type="scientific">Meloidogyne incognita</name>
    <name type="common">Southern root-knot nematode worm</name>
    <name type="synonym">Oxyuris incognita</name>
    <dbReference type="NCBI Taxonomy" id="6306"/>
    <lineage>
        <taxon>Eukaryota</taxon>
        <taxon>Metazoa</taxon>
        <taxon>Ecdysozoa</taxon>
        <taxon>Nematoda</taxon>
        <taxon>Chromadorea</taxon>
        <taxon>Rhabditida</taxon>
        <taxon>Tylenchina</taxon>
        <taxon>Tylenchomorpha</taxon>
        <taxon>Tylenchoidea</taxon>
        <taxon>Meloidogynidae</taxon>
        <taxon>Meloidogyninae</taxon>
        <taxon>Meloidogyne</taxon>
        <taxon>Meloidogyne incognita group</taxon>
    </lineage>
</organism>
<dbReference type="PANTHER" id="PTHR11814">
    <property type="entry name" value="SULFATE TRANSPORTER"/>
    <property type="match status" value="1"/>
</dbReference>
<keyword evidence="4 5" id="KW-0472">Membrane</keyword>
<keyword evidence="7" id="KW-1185">Reference proteome</keyword>
<sequence>MISGVRIGIPENHYHAEFEEKYGHITRSSKNKQQKQINSKLEPFLQNLTPSGCFKKENVKKVFINLLPIFDWLPSYKWRQYLQCDLITGLTVGIMVVPQGMAYATLAKVPPVYGLYSCFFPAFFYMFFGTSPHVSIGTFAVASMMVGNLRTQLIPENGNNNNTNTLIIEGVPLTPLVLISALTFGVGIFQILMAIFRLSFITNYISDSLISGFTTGAAVHVLTSQLDKLIGVKVKSYGGPGLVLFMWKDLFIYASNINIFTVCISIFGLIFLSIGRDWINPIFRKHFKIPLPLELFLVIAAIILSATVGLKKNYGVRVVENVPQGMPDFSLPRLTLLRHIWLDSLSISIICYAFLFSLGKTFAKKHKYKLNANQELYALSMCSLISSLFPVFPFGASLSRSALCEITGAKTQFHALFSSALLLVVILWIGPLLEPLPIAVLGCIVVVSLKPLFLQFKELPKLWKINLFDFVNFIGYLTGIYYFFQLIWIIAFTTTAFLNITFGLLISLFFSILSIILKEQWPKFSRIGGDNEAEGVFRPLNLYNALSDPGIQINAQIWRFESPLHFGNASKLVDSVAEICQKILKNSSSIGNYDNVKILNKFSDTGEEKKSISKDLELNNIGNINSNNSTSSSSSLSLKQSTIKGILILDCSVISHIDAAGIDSLIEIYLDTERLNILIKFAAFSDSILNIFHRCSLFNKIPESCFYPSIQDCLTSCYSLNFNENKC</sequence>
<dbReference type="WBParaSite" id="Minc3s04819g37064">
    <property type="protein sequence ID" value="Minc3s04819g37064"/>
    <property type="gene ID" value="Minc3s04819g37064"/>
</dbReference>
<dbReference type="Gene3D" id="3.30.750.24">
    <property type="entry name" value="STAS domain"/>
    <property type="match status" value="1"/>
</dbReference>
<dbReference type="GO" id="GO:0055085">
    <property type="term" value="P:transmembrane transport"/>
    <property type="evidence" value="ECO:0007669"/>
    <property type="project" value="InterPro"/>
</dbReference>
<evidence type="ECO:0000256" key="3">
    <source>
        <dbReference type="ARBA" id="ARBA00022989"/>
    </source>
</evidence>
<dbReference type="CDD" id="cd07042">
    <property type="entry name" value="STAS_SulP_like_sulfate_transporter"/>
    <property type="match status" value="1"/>
</dbReference>
<evidence type="ECO:0000256" key="5">
    <source>
        <dbReference type="SAM" id="Phobius"/>
    </source>
</evidence>
<feature type="transmembrane region" description="Helical" evidence="5">
    <location>
        <begin position="293"/>
        <end position="310"/>
    </location>
</feature>
<name>A0A914NC19_MELIC</name>
<evidence type="ECO:0000313" key="8">
    <source>
        <dbReference type="WBParaSite" id="Minc3s04819g37064"/>
    </source>
</evidence>
<evidence type="ECO:0000256" key="4">
    <source>
        <dbReference type="ARBA" id="ARBA00023136"/>
    </source>
</evidence>
<dbReference type="InterPro" id="IPR036513">
    <property type="entry name" value="STAS_dom_sf"/>
</dbReference>
<proteinExistence type="predicted"/>
<feature type="transmembrane region" description="Helical" evidence="5">
    <location>
        <begin position="416"/>
        <end position="449"/>
    </location>
</feature>
<dbReference type="AlphaFoldDB" id="A0A914NC19"/>
<feature type="transmembrane region" description="Helical" evidence="5">
    <location>
        <begin position="173"/>
        <end position="196"/>
    </location>
</feature>
<dbReference type="PROSITE" id="PS50801">
    <property type="entry name" value="STAS"/>
    <property type="match status" value="1"/>
</dbReference>
<feature type="transmembrane region" description="Helical" evidence="5">
    <location>
        <begin position="470"/>
        <end position="491"/>
    </location>
</feature>
<reference evidence="8" key="1">
    <citation type="submission" date="2022-11" db="UniProtKB">
        <authorList>
            <consortium name="WormBaseParasite"/>
        </authorList>
    </citation>
    <scope>IDENTIFICATION</scope>
</reference>
<feature type="transmembrane region" description="Helical" evidence="5">
    <location>
        <begin position="376"/>
        <end position="396"/>
    </location>
</feature>
<dbReference type="Pfam" id="PF01740">
    <property type="entry name" value="STAS"/>
    <property type="match status" value="1"/>
</dbReference>
<feature type="transmembrane region" description="Helical" evidence="5">
    <location>
        <begin position="250"/>
        <end position="272"/>
    </location>
</feature>
<evidence type="ECO:0000256" key="2">
    <source>
        <dbReference type="ARBA" id="ARBA00022692"/>
    </source>
</evidence>
<evidence type="ECO:0000256" key="1">
    <source>
        <dbReference type="ARBA" id="ARBA00004141"/>
    </source>
</evidence>